<feature type="transmembrane region" description="Helical" evidence="1">
    <location>
        <begin position="101"/>
        <end position="122"/>
    </location>
</feature>
<evidence type="ECO:0000313" key="3">
    <source>
        <dbReference type="Proteomes" id="UP000077623"/>
    </source>
</evidence>
<keyword evidence="1" id="KW-0472">Membrane</keyword>
<keyword evidence="1" id="KW-1133">Transmembrane helix</keyword>
<dbReference type="EMBL" id="LWUJ01000013">
    <property type="protein sequence ID" value="OAL09878.1"/>
    <property type="molecule type" value="Genomic_DNA"/>
</dbReference>
<dbReference type="AlphaFoldDB" id="A0A1A9QCB3"/>
<proteinExistence type="predicted"/>
<gene>
    <name evidence="2" type="ORF">A6V39_04885</name>
</gene>
<reference evidence="3" key="1">
    <citation type="submission" date="2016-04" db="EMBL/GenBank/DDBJ databases">
        <authorList>
            <person name="Quiroz-Castaneda R.E."/>
            <person name="Martinez-Ocampo F."/>
        </authorList>
    </citation>
    <scope>NUCLEOTIDE SEQUENCE [LARGE SCALE GENOMIC DNA]</scope>
    <source>
        <strain evidence="3">INIFAP01</strain>
    </source>
</reference>
<sequence>MSKIFKLFYNSEDNWKKASKRVIWLWLGQIAFWIAAVTCLSTTASNGGTEKAGFISTATVSVILKVFLIVANILINFNYFKCVKKEKSLGITQTVQGQKQLLWIDLFCCFTPLAILTKFFFWKTYRKMPRK</sequence>
<feature type="transmembrane region" description="Helical" evidence="1">
    <location>
        <begin position="55"/>
        <end position="80"/>
    </location>
</feature>
<protein>
    <submittedName>
        <fullName evidence="2">Uncharacterized protein</fullName>
    </submittedName>
</protein>
<evidence type="ECO:0000313" key="2">
    <source>
        <dbReference type="EMBL" id="OAL09878.1"/>
    </source>
</evidence>
<organism evidence="2 3">
    <name type="scientific">Candidatus Mycoplasma haematobovis</name>
    <dbReference type="NCBI Taxonomy" id="432608"/>
    <lineage>
        <taxon>Bacteria</taxon>
        <taxon>Bacillati</taxon>
        <taxon>Mycoplasmatota</taxon>
        <taxon>Mollicutes</taxon>
        <taxon>Mycoplasmataceae</taxon>
        <taxon>Mycoplasma</taxon>
    </lineage>
</organism>
<feature type="transmembrane region" description="Helical" evidence="1">
    <location>
        <begin position="21"/>
        <end position="43"/>
    </location>
</feature>
<evidence type="ECO:0000256" key="1">
    <source>
        <dbReference type="SAM" id="Phobius"/>
    </source>
</evidence>
<accession>A0A1A9QCB3</accession>
<keyword evidence="3" id="KW-1185">Reference proteome</keyword>
<name>A0A1A9QCB3_9MOLU</name>
<dbReference type="RefSeq" id="WP_187150609.1">
    <property type="nucleotide sequence ID" value="NZ_LWUJ01000013.1"/>
</dbReference>
<dbReference type="Proteomes" id="UP000077623">
    <property type="component" value="Unassembled WGS sequence"/>
</dbReference>
<comment type="caution">
    <text evidence="2">The sequence shown here is derived from an EMBL/GenBank/DDBJ whole genome shotgun (WGS) entry which is preliminary data.</text>
</comment>
<keyword evidence="1" id="KW-0812">Transmembrane</keyword>